<accession>A0A087XSW0</accession>
<dbReference type="InterPro" id="IPR029336">
    <property type="entry name" value="DUF4594"/>
</dbReference>
<feature type="compositionally biased region" description="Low complexity" evidence="3">
    <location>
        <begin position="169"/>
        <end position="178"/>
    </location>
</feature>
<dbReference type="PANTHER" id="PTHR15635">
    <property type="entry name" value="COILED-COIL DOMAIN CONTAINING PROTEIN 9"/>
    <property type="match status" value="1"/>
</dbReference>
<feature type="compositionally biased region" description="Polar residues" evidence="3">
    <location>
        <begin position="516"/>
        <end position="533"/>
    </location>
</feature>
<dbReference type="Proteomes" id="UP000028760">
    <property type="component" value="Unassembled WGS sequence"/>
</dbReference>
<reference evidence="4" key="2">
    <citation type="submission" date="2025-08" db="UniProtKB">
        <authorList>
            <consortium name="Ensembl"/>
        </authorList>
    </citation>
    <scope>IDENTIFICATION</scope>
</reference>
<dbReference type="KEGG" id="pfor:103136079"/>
<evidence type="ECO:0000256" key="1">
    <source>
        <dbReference type="ARBA" id="ARBA00022553"/>
    </source>
</evidence>
<feature type="compositionally biased region" description="Basic and acidic residues" evidence="3">
    <location>
        <begin position="41"/>
        <end position="51"/>
    </location>
</feature>
<proteinExistence type="predicted"/>
<feature type="compositionally biased region" description="Basic and acidic residues" evidence="3">
    <location>
        <begin position="538"/>
        <end position="560"/>
    </location>
</feature>
<dbReference type="OrthoDB" id="10058133at2759"/>
<feature type="compositionally biased region" description="Basic and acidic residues" evidence="3">
    <location>
        <begin position="397"/>
        <end position="409"/>
    </location>
</feature>
<evidence type="ECO:0000313" key="4">
    <source>
        <dbReference type="Ensembl" id="ENSPFOP00000008863.2"/>
    </source>
</evidence>
<feature type="compositionally biased region" description="Basic and acidic residues" evidence="3">
    <location>
        <begin position="179"/>
        <end position="204"/>
    </location>
</feature>
<reference evidence="5" key="1">
    <citation type="submission" date="2013-10" db="EMBL/GenBank/DDBJ databases">
        <authorList>
            <person name="Schartl M."/>
            <person name="Warren W."/>
        </authorList>
    </citation>
    <scope>NUCLEOTIDE SEQUENCE [LARGE SCALE GENOMIC DNA]</scope>
    <source>
        <strain evidence="5">female</strain>
    </source>
</reference>
<feature type="compositionally biased region" description="Polar residues" evidence="3">
    <location>
        <begin position="207"/>
        <end position="216"/>
    </location>
</feature>
<feature type="compositionally biased region" description="Basic and acidic residues" evidence="3">
    <location>
        <begin position="358"/>
        <end position="368"/>
    </location>
</feature>
<evidence type="ECO:0000313" key="5">
    <source>
        <dbReference type="Proteomes" id="UP000028760"/>
    </source>
</evidence>
<dbReference type="RefSeq" id="XP_016525551.1">
    <property type="nucleotide sequence ID" value="XM_016670065.1"/>
</dbReference>
<evidence type="ECO:0000256" key="2">
    <source>
        <dbReference type="ARBA" id="ARBA00023054"/>
    </source>
</evidence>
<dbReference type="RefSeq" id="XP_016525550.1">
    <property type="nucleotide sequence ID" value="XM_016670064.1"/>
</dbReference>
<dbReference type="AlphaFoldDB" id="A0A087XSW0"/>
<sequence length="560" mass="61497">MERPTTSNMMPKRDQERDLELDKKIEALRRKNEALMKRYKEVEEDRRKAEEEGMALQSRKGKADDLTITISKSTDESRVVVTKPFGSGSPIGTGQQEGGADRVGEGSTQGTGRGSRKQLTVTMAGKKGKRVVSERPEKQPGPLDEGQTRQVESAGRGKQPSKTTKRESSSSSSSAAAAAKEEIKQRPMNAEEQHKDTEQQKEPESPQPSTDLNIPTSREEQEEYLRWKKEREQIDRERVARHKNAKGQWRRAWDMDKTENMFSDKSLPDRDWAASARGGRNARRGSKAGSKGHDKRGKDKAAKNVLVMSSKAKGKDRLTGRARRWQDNDDGENTQTADTTLEEFLEELDALTDANEGNLKDQDSKAKPDPLSAPEDSDSLKEDKVTQRKAATSPPRGLEKKVRFSEELIQRAPAKQTTTSLHSAAPETKGSLKASSPKHSEVQRPPLACGSAEQDDSSSQDKGGGLPSPPVAQQQASKTENVTKDTSSPEVSSVTSGEKTSTSPHESPVQPVEVSKCNSSSTNTEELIDSTLSVLRIDSGESHPAHSTSNDKAREHGKVV</sequence>
<dbReference type="Ensembl" id="ENSPFOT00000008875.2">
    <property type="protein sequence ID" value="ENSPFOP00000008863.2"/>
    <property type="gene ID" value="ENSPFOG00000008918.2"/>
</dbReference>
<dbReference type="CTD" id="388115"/>
<name>A0A087XSW0_POEFO</name>
<feature type="compositionally biased region" description="Acidic residues" evidence="3">
    <location>
        <begin position="340"/>
        <end position="350"/>
    </location>
</feature>
<keyword evidence="1" id="KW-0597">Phosphoprotein</keyword>
<feature type="region of interest" description="Disordered" evidence="3">
    <location>
        <begin position="1"/>
        <end position="20"/>
    </location>
</feature>
<feature type="compositionally biased region" description="Basic and acidic residues" evidence="3">
    <location>
        <begin position="11"/>
        <end position="20"/>
    </location>
</feature>
<dbReference type="OMA" id="LHDESGY"/>
<keyword evidence="5" id="KW-1185">Reference proteome</keyword>
<reference evidence="4" key="3">
    <citation type="submission" date="2025-09" db="UniProtKB">
        <authorList>
            <consortium name="Ensembl"/>
        </authorList>
    </citation>
    <scope>IDENTIFICATION</scope>
</reference>
<dbReference type="Pfam" id="PF15266">
    <property type="entry name" value="DUF4594"/>
    <property type="match status" value="1"/>
</dbReference>
<keyword evidence="2" id="KW-0175">Coiled coil</keyword>
<evidence type="ECO:0008006" key="6">
    <source>
        <dbReference type="Google" id="ProtNLM"/>
    </source>
</evidence>
<feature type="compositionally biased region" description="Basic and acidic residues" evidence="3">
    <location>
        <begin position="313"/>
        <end position="327"/>
    </location>
</feature>
<dbReference type="PANTHER" id="PTHR15635:SF10">
    <property type="entry name" value="COILED-COIL DOMAIN-CONTAINING PROTEIN 9B"/>
    <property type="match status" value="1"/>
</dbReference>
<organism evidence="4 5">
    <name type="scientific">Poecilia formosa</name>
    <name type="common">Amazon molly</name>
    <name type="synonym">Limia formosa</name>
    <dbReference type="NCBI Taxonomy" id="48698"/>
    <lineage>
        <taxon>Eukaryota</taxon>
        <taxon>Metazoa</taxon>
        <taxon>Chordata</taxon>
        <taxon>Craniata</taxon>
        <taxon>Vertebrata</taxon>
        <taxon>Euteleostomi</taxon>
        <taxon>Actinopterygii</taxon>
        <taxon>Neopterygii</taxon>
        <taxon>Teleostei</taxon>
        <taxon>Neoteleostei</taxon>
        <taxon>Acanthomorphata</taxon>
        <taxon>Ovalentaria</taxon>
        <taxon>Atherinomorphae</taxon>
        <taxon>Cyprinodontiformes</taxon>
        <taxon>Poeciliidae</taxon>
        <taxon>Poeciliinae</taxon>
        <taxon>Poecilia</taxon>
    </lineage>
</organism>
<dbReference type="eggNOG" id="ENOG502S0JY">
    <property type="taxonomic scope" value="Eukaryota"/>
</dbReference>
<dbReference type="GeneTree" id="ENSGT00530000063950"/>
<feature type="compositionally biased region" description="Basic residues" evidence="3">
    <location>
        <begin position="239"/>
        <end position="249"/>
    </location>
</feature>
<protein>
    <recommendedName>
        <fullName evidence="6">Coiled-coil domain containing 9B</fullName>
    </recommendedName>
</protein>
<dbReference type="GeneID" id="103136079"/>
<evidence type="ECO:0000256" key="3">
    <source>
        <dbReference type="SAM" id="MobiDB-lite"/>
    </source>
</evidence>
<dbReference type="RefSeq" id="XP_007549240.1">
    <property type="nucleotide sequence ID" value="XM_007549178.2"/>
</dbReference>
<feature type="region of interest" description="Disordered" evidence="3">
    <location>
        <begin position="41"/>
        <end position="560"/>
    </location>
</feature>
<feature type="compositionally biased region" description="Polar residues" evidence="3">
    <location>
        <begin position="471"/>
        <end position="505"/>
    </location>
</feature>
<dbReference type="STRING" id="48698.ENSPFOP00000008863"/>
<dbReference type="EMBL" id="AYCK01003393">
    <property type="status" value="NOT_ANNOTATED_CDS"/>
    <property type="molecule type" value="Genomic_DNA"/>
</dbReference>
<feature type="compositionally biased region" description="Basic and acidic residues" evidence="3">
    <location>
        <begin position="217"/>
        <end position="238"/>
    </location>
</feature>